<dbReference type="RefSeq" id="WP_235632729.1">
    <property type="nucleotide sequence ID" value="NZ_FMUB01000002.1"/>
</dbReference>
<evidence type="ECO:0000256" key="4">
    <source>
        <dbReference type="SAM" id="SignalP"/>
    </source>
</evidence>
<evidence type="ECO:0000313" key="7">
    <source>
        <dbReference type="Proteomes" id="UP000199707"/>
    </source>
</evidence>
<name>A0A1G4VMH8_9MYCO</name>
<dbReference type="InterPro" id="IPR051601">
    <property type="entry name" value="Serine_prot/Carboxylest_S33"/>
</dbReference>
<keyword evidence="2 4" id="KW-0732">Signal</keyword>
<dbReference type="Pfam" id="PF00561">
    <property type="entry name" value="Abhydrolase_1"/>
    <property type="match status" value="1"/>
</dbReference>
<dbReference type="AlphaFoldDB" id="A0A1G4VMH8"/>
<protein>
    <submittedName>
        <fullName evidence="6">Pimeloyl-ACP methyl ester carboxylesterase</fullName>
    </submittedName>
</protein>
<sequence length="511" mass="54733">MSRLGNRGMVVVSGIVCAVTLALTDTVPPAVAAPGEVAEPGHALAWSSCDDWVDTSRVPTAQCATLSVPVDWTDAANPQAAQVQLAVMRVPASGKRLGTIISNPGGPGVSAIDVMSRFAPKLAKTEIGRQFDLVAFDPRGVGFSTPEVRCETDAQLDEDRTAPQVDFSPPGVAHIEDTERQHAQKCLDRVGAPFLAGMSTENTARDMDAVRAALGEEKLNFFGYSYGTRLGTAYAEQFPDRVRAMMLDGVVDQFTDPLAKEIVSAAGFQQAFDAYASDCASQPDCPLGVDPAQSVVRFRELVDPLADEPARTADPRGLSYQDAMTGVDAALYDSEDWPRLTDGLTALARGRDADDLLELADEYSERDEEGHYANLEDAFDAVHCADDLYPSDPAVWAENDRDVRRAAPYKSYGEFTGFAPRPLCVFWPVQPTAVPHPVTSPGPGKVVVVSTTGDPATPYQVGVDVAAQLGAPLITFNGDQHTVAFSGNRCIDKPLEAFFIDLTQPPADLHC</sequence>
<evidence type="ECO:0000259" key="5">
    <source>
        <dbReference type="Pfam" id="PF00561"/>
    </source>
</evidence>
<dbReference type="GO" id="GO:0016787">
    <property type="term" value="F:hydrolase activity"/>
    <property type="evidence" value="ECO:0007669"/>
    <property type="project" value="UniProtKB-KW"/>
</dbReference>
<dbReference type="InterPro" id="IPR000073">
    <property type="entry name" value="AB_hydrolase_1"/>
</dbReference>
<dbReference type="InterPro" id="IPR029058">
    <property type="entry name" value="AB_hydrolase_fold"/>
</dbReference>
<evidence type="ECO:0000256" key="2">
    <source>
        <dbReference type="ARBA" id="ARBA00022729"/>
    </source>
</evidence>
<evidence type="ECO:0000256" key="3">
    <source>
        <dbReference type="ARBA" id="ARBA00022801"/>
    </source>
</evidence>
<feature type="domain" description="AB hydrolase-1" evidence="5">
    <location>
        <begin position="99"/>
        <end position="467"/>
    </location>
</feature>
<dbReference type="PANTHER" id="PTHR43248">
    <property type="entry name" value="2-SUCCINYL-6-HYDROXY-2,4-CYCLOHEXADIENE-1-CARBOXYLATE SYNTHASE"/>
    <property type="match status" value="1"/>
</dbReference>
<feature type="signal peptide" evidence="4">
    <location>
        <begin position="1"/>
        <end position="32"/>
    </location>
</feature>
<accession>A0A1G4VMH8</accession>
<evidence type="ECO:0000313" key="6">
    <source>
        <dbReference type="EMBL" id="SCX08992.1"/>
    </source>
</evidence>
<dbReference type="SUPFAM" id="SSF53474">
    <property type="entry name" value="alpha/beta-Hydrolases"/>
    <property type="match status" value="1"/>
</dbReference>
<dbReference type="PANTHER" id="PTHR43248:SF29">
    <property type="entry name" value="TRIPEPTIDYL AMINOPEPTIDASE"/>
    <property type="match status" value="1"/>
</dbReference>
<dbReference type="STRING" id="1502745.SAMN02799620_01367"/>
<dbReference type="EMBL" id="FMUB01000002">
    <property type="protein sequence ID" value="SCX08992.1"/>
    <property type="molecule type" value="Genomic_DNA"/>
</dbReference>
<feature type="chain" id="PRO_5011528350" evidence="4">
    <location>
        <begin position="33"/>
        <end position="511"/>
    </location>
</feature>
<keyword evidence="3" id="KW-0378">Hydrolase</keyword>
<proteinExistence type="inferred from homology"/>
<reference evidence="7" key="1">
    <citation type="submission" date="2016-10" db="EMBL/GenBank/DDBJ databases">
        <authorList>
            <person name="Varghese N."/>
            <person name="Submissions S."/>
        </authorList>
    </citation>
    <scope>NUCLEOTIDE SEQUENCE [LARGE SCALE GENOMIC DNA]</scope>
    <source>
        <strain evidence="7">UNC267MFSha1.1M11</strain>
    </source>
</reference>
<organism evidence="6 7">
    <name type="scientific">Mycolicibacterium fluoranthenivorans</name>
    <dbReference type="NCBI Taxonomy" id="258505"/>
    <lineage>
        <taxon>Bacteria</taxon>
        <taxon>Bacillati</taxon>
        <taxon>Actinomycetota</taxon>
        <taxon>Actinomycetes</taxon>
        <taxon>Mycobacteriales</taxon>
        <taxon>Mycobacteriaceae</taxon>
        <taxon>Mycolicibacterium</taxon>
    </lineage>
</organism>
<dbReference type="Proteomes" id="UP000199707">
    <property type="component" value="Unassembled WGS sequence"/>
</dbReference>
<gene>
    <name evidence="6" type="ORF">SAMN02799620_01367</name>
</gene>
<dbReference type="Gene3D" id="3.40.50.1820">
    <property type="entry name" value="alpha/beta hydrolase"/>
    <property type="match status" value="1"/>
</dbReference>
<comment type="similarity">
    <text evidence="1">Belongs to the peptidase S33 family.</text>
</comment>
<evidence type="ECO:0000256" key="1">
    <source>
        <dbReference type="ARBA" id="ARBA00010088"/>
    </source>
</evidence>